<dbReference type="Proteomes" id="UP001224775">
    <property type="component" value="Unassembled WGS sequence"/>
</dbReference>
<reference evidence="8" key="1">
    <citation type="submission" date="2023-06" db="EMBL/GenBank/DDBJ databases">
        <title>Survivors Of The Sea: Transcriptome response of Skeletonema marinoi to long-term dormancy.</title>
        <authorList>
            <person name="Pinder M.I.M."/>
            <person name="Kourtchenko O."/>
            <person name="Robertson E.K."/>
            <person name="Larsson T."/>
            <person name="Maumus F."/>
            <person name="Osuna-Cruz C.M."/>
            <person name="Vancaester E."/>
            <person name="Stenow R."/>
            <person name="Vandepoele K."/>
            <person name="Ploug H."/>
            <person name="Bruchert V."/>
            <person name="Godhe A."/>
            <person name="Topel M."/>
        </authorList>
    </citation>
    <scope>NUCLEOTIDE SEQUENCE</scope>
    <source>
        <strain evidence="8">R05AC</strain>
    </source>
</reference>
<keyword evidence="5 7" id="KW-0472">Membrane</keyword>
<dbReference type="Pfam" id="PF08449">
    <property type="entry name" value="UAA"/>
    <property type="match status" value="2"/>
</dbReference>
<comment type="caution">
    <text evidence="8">The sequence shown here is derived from an EMBL/GenBank/DDBJ whole genome shotgun (WGS) entry which is preliminary data.</text>
</comment>
<keyword evidence="2" id="KW-0813">Transport</keyword>
<feature type="transmembrane region" description="Helical" evidence="7">
    <location>
        <begin position="269"/>
        <end position="291"/>
    </location>
</feature>
<organism evidence="8 9">
    <name type="scientific">Skeletonema marinoi</name>
    <dbReference type="NCBI Taxonomy" id="267567"/>
    <lineage>
        <taxon>Eukaryota</taxon>
        <taxon>Sar</taxon>
        <taxon>Stramenopiles</taxon>
        <taxon>Ochrophyta</taxon>
        <taxon>Bacillariophyta</taxon>
        <taxon>Coscinodiscophyceae</taxon>
        <taxon>Thalassiosirophycidae</taxon>
        <taxon>Thalassiosirales</taxon>
        <taxon>Skeletonemataceae</taxon>
        <taxon>Skeletonema</taxon>
        <taxon>Skeletonema marinoi-dohrnii complex</taxon>
    </lineage>
</organism>
<accession>A0AAD8XXN7</accession>
<evidence type="ECO:0000313" key="8">
    <source>
        <dbReference type="EMBL" id="KAK1735593.1"/>
    </source>
</evidence>
<evidence type="ECO:0000256" key="6">
    <source>
        <dbReference type="SAM" id="MobiDB-lite"/>
    </source>
</evidence>
<dbReference type="SUPFAM" id="SSF103481">
    <property type="entry name" value="Multidrug resistance efflux transporter EmrE"/>
    <property type="match status" value="1"/>
</dbReference>
<feature type="transmembrane region" description="Helical" evidence="7">
    <location>
        <begin position="51"/>
        <end position="69"/>
    </location>
</feature>
<feature type="compositionally biased region" description="Basic and acidic residues" evidence="6">
    <location>
        <begin position="123"/>
        <end position="135"/>
    </location>
</feature>
<dbReference type="GO" id="GO:0005789">
    <property type="term" value="C:endoplasmic reticulum membrane"/>
    <property type="evidence" value="ECO:0007669"/>
    <property type="project" value="TreeGrafter"/>
</dbReference>
<feature type="region of interest" description="Disordered" evidence="6">
    <location>
        <begin position="246"/>
        <end position="265"/>
    </location>
</feature>
<evidence type="ECO:0000256" key="1">
    <source>
        <dbReference type="ARBA" id="ARBA00004141"/>
    </source>
</evidence>
<dbReference type="AlphaFoldDB" id="A0AAD8XXN7"/>
<dbReference type="GO" id="GO:0000139">
    <property type="term" value="C:Golgi membrane"/>
    <property type="evidence" value="ECO:0007669"/>
    <property type="project" value="TreeGrafter"/>
</dbReference>
<comment type="subcellular location">
    <subcellularLocation>
        <location evidence="1">Membrane</location>
        <topology evidence="1">Multi-pass membrane protein</topology>
    </subcellularLocation>
</comment>
<feature type="transmembrane region" description="Helical" evidence="7">
    <location>
        <begin position="411"/>
        <end position="433"/>
    </location>
</feature>
<evidence type="ECO:0000313" key="9">
    <source>
        <dbReference type="Proteomes" id="UP001224775"/>
    </source>
</evidence>
<evidence type="ECO:0000256" key="7">
    <source>
        <dbReference type="SAM" id="Phobius"/>
    </source>
</evidence>
<keyword evidence="4 7" id="KW-1133">Transmembrane helix</keyword>
<feature type="region of interest" description="Disordered" evidence="6">
    <location>
        <begin position="23"/>
        <end position="45"/>
    </location>
</feature>
<dbReference type="EMBL" id="JATAAI010000033">
    <property type="protein sequence ID" value="KAK1735593.1"/>
    <property type="molecule type" value="Genomic_DNA"/>
</dbReference>
<dbReference type="GO" id="GO:0005459">
    <property type="term" value="F:UDP-galactose transmembrane transporter activity"/>
    <property type="evidence" value="ECO:0007669"/>
    <property type="project" value="TreeGrafter"/>
</dbReference>
<feature type="compositionally biased region" description="Basic and acidic residues" evidence="6">
    <location>
        <begin position="249"/>
        <end position="265"/>
    </location>
</feature>
<dbReference type="GO" id="GO:0005460">
    <property type="term" value="F:UDP-glucose transmembrane transporter activity"/>
    <property type="evidence" value="ECO:0007669"/>
    <property type="project" value="TreeGrafter"/>
</dbReference>
<feature type="region of interest" description="Disordered" evidence="6">
    <location>
        <begin position="121"/>
        <end position="140"/>
    </location>
</feature>
<evidence type="ECO:0000256" key="4">
    <source>
        <dbReference type="ARBA" id="ARBA00022989"/>
    </source>
</evidence>
<keyword evidence="9" id="KW-1185">Reference proteome</keyword>
<proteinExistence type="predicted"/>
<feature type="transmembrane region" description="Helical" evidence="7">
    <location>
        <begin position="89"/>
        <end position="116"/>
    </location>
</feature>
<dbReference type="PANTHER" id="PTHR10778">
    <property type="entry name" value="SOLUTE CARRIER FAMILY 35 MEMBER B"/>
    <property type="match status" value="1"/>
</dbReference>
<feature type="compositionally biased region" description="Polar residues" evidence="6">
    <location>
        <begin position="34"/>
        <end position="45"/>
    </location>
</feature>
<dbReference type="InterPro" id="IPR013657">
    <property type="entry name" value="SCL35B1-4/HUT1"/>
</dbReference>
<name>A0AAD8XXN7_9STRA</name>
<sequence>MYPHIEEKKDDCDDDVIASASTTKASAPHYPHHTITSSNQPNNETNKSRPLLLLLCATGITSCYLWYGTVQEHLFQIDNANSGDDKQSITLFLLATGTFSSFLLALVWIVIGPLLLAQTTDRTSGKENSPRDHGQVQDNGQLNHPLLALTSITYLSAMAASNESLHYVSYPTCVLAKSSKLIPTMVVGWLVDKYRSYWRIGIQQNNNSSTSSSTNHKGINGMEWLGAALITIGILSFQYIQLQKQSNDSSHHPHGGDGEDKEEKGDSPYGLALLGLSLFMDGLLGACQSTLKQTHHSSSSSTTFRPPSAMETMLYINLYATLILIPCSYYAGQFQHGMSMLFPSTDTIANTEAEHTSKLLLQLNLSASLGQVFIFLTIHHFSPLTCTTVTTTRKFFTILLSVYKFGHVLDVWQWCSVGLVFGGLYLEIVAKFIGEKGDGDGKKQKED</sequence>
<keyword evidence="3 7" id="KW-0812">Transmembrane</keyword>
<feature type="transmembrane region" description="Helical" evidence="7">
    <location>
        <begin position="224"/>
        <end position="242"/>
    </location>
</feature>
<protein>
    <submittedName>
        <fullName evidence="8">UAA transporter family protein</fullName>
    </submittedName>
</protein>
<evidence type="ECO:0000256" key="2">
    <source>
        <dbReference type="ARBA" id="ARBA00022448"/>
    </source>
</evidence>
<dbReference type="InterPro" id="IPR037185">
    <property type="entry name" value="EmrE-like"/>
</dbReference>
<dbReference type="PANTHER" id="PTHR10778:SF18">
    <property type="entry name" value="SUGAR PHOSPHATE TRANSPORTER DOMAIN-CONTAINING PROTEIN"/>
    <property type="match status" value="1"/>
</dbReference>
<feature type="transmembrane region" description="Helical" evidence="7">
    <location>
        <begin position="312"/>
        <end position="331"/>
    </location>
</feature>
<evidence type="ECO:0000256" key="3">
    <source>
        <dbReference type="ARBA" id="ARBA00022692"/>
    </source>
</evidence>
<evidence type="ECO:0000256" key="5">
    <source>
        <dbReference type="ARBA" id="ARBA00023136"/>
    </source>
</evidence>
<gene>
    <name evidence="8" type="ORF">QTG54_013756</name>
</gene>